<keyword evidence="7" id="KW-0418">Kinase</keyword>
<gene>
    <name evidence="7" type="ORF">TEOVI_000831000</name>
</gene>
<feature type="domain" description="Protein kinase" evidence="6">
    <location>
        <begin position="14"/>
        <end position="288"/>
    </location>
</feature>
<dbReference type="InterPro" id="IPR011009">
    <property type="entry name" value="Kinase-like_dom_sf"/>
</dbReference>
<dbReference type="PANTHER" id="PTHR45832:SF22">
    <property type="entry name" value="SERINE_THREONINE-PROTEIN KINASE SAMKA-RELATED"/>
    <property type="match status" value="1"/>
</dbReference>
<dbReference type="Gene3D" id="1.10.510.10">
    <property type="entry name" value="Transferase(Phosphotransferase) domain 1"/>
    <property type="match status" value="1"/>
</dbReference>
<dbReference type="AlphaFoldDB" id="A0A1G4I757"/>
<dbReference type="RefSeq" id="XP_067078903.1">
    <property type="nucleotide sequence ID" value="XM_067222802.1"/>
</dbReference>
<dbReference type="PROSITE" id="PS50011">
    <property type="entry name" value="PROTEIN_KINASE_DOM"/>
    <property type="match status" value="1"/>
</dbReference>
<feature type="region of interest" description="Disordered" evidence="5">
    <location>
        <begin position="549"/>
        <end position="571"/>
    </location>
</feature>
<evidence type="ECO:0000256" key="5">
    <source>
        <dbReference type="SAM" id="MobiDB-lite"/>
    </source>
</evidence>
<dbReference type="GeneID" id="92382244"/>
<dbReference type="InterPro" id="IPR051931">
    <property type="entry name" value="PAK3-like"/>
</dbReference>
<evidence type="ECO:0000259" key="6">
    <source>
        <dbReference type="PROSITE" id="PS50011"/>
    </source>
</evidence>
<dbReference type="Pfam" id="PF00069">
    <property type="entry name" value="Pkinase"/>
    <property type="match status" value="1"/>
</dbReference>
<dbReference type="InterPro" id="IPR000719">
    <property type="entry name" value="Prot_kinase_dom"/>
</dbReference>
<organism evidence="7 8">
    <name type="scientific">Trypanosoma equiperdum</name>
    <dbReference type="NCBI Taxonomy" id="5694"/>
    <lineage>
        <taxon>Eukaryota</taxon>
        <taxon>Discoba</taxon>
        <taxon>Euglenozoa</taxon>
        <taxon>Kinetoplastea</taxon>
        <taxon>Metakinetoplastina</taxon>
        <taxon>Trypanosomatida</taxon>
        <taxon>Trypanosomatidae</taxon>
        <taxon>Trypanosoma</taxon>
    </lineage>
</organism>
<dbReference type="PROSITE" id="PS00107">
    <property type="entry name" value="PROTEIN_KINASE_ATP"/>
    <property type="match status" value="1"/>
</dbReference>
<feature type="binding site" evidence="4">
    <location>
        <position position="44"/>
    </location>
    <ligand>
        <name>ATP</name>
        <dbReference type="ChEBI" id="CHEBI:30616"/>
    </ligand>
</feature>
<evidence type="ECO:0000256" key="3">
    <source>
        <dbReference type="ARBA" id="ARBA00022840"/>
    </source>
</evidence>
<comment type="similarity">
    <text evidence="1">Belongs to the protein kinase superfamily. STE Ser/Thr protein kinase family. STE20 subfamily.</text>
</comment>
<dbReference type="PANTHER" id="PTHR45832">
    <property type="entry name" value="SERINE/THREONINE-PROTEIN KINASE SAMKA-RELATED-RELATED"/>
    <property type="match status" value="1"/>
</dbReference>
<accession>A0A1G4I757</accession>
<comment type="caution">
    <text evidence="7">The sequence shown here is derived from an EMBL/GenBank/DDBJ whole genome shotgun (WGS) entry which is preliminary data.</text>
</comment>
<keyword evidence="8" id="KW-1185">Reference proteome</keyword>
<dbReference type="SUPFAM" id="SSF56112">
    <property type="entry name" value="Protein kinase-like (PK-like)"/>
    <property type="match status" value="1"/>
</dbReference>
<evidence type="ECO:0000313" key="7">
    <source>
        <dbReference type="EMBL" id="SCU67612.1"/>
    </source>
</evidence>
<dbReference type="Proteomes" id="UP000195570">
    <property type="component" value="Unassembled WGS sequence"/>
</dbReference>
<reference evidence="7" key="1">
    <citation type="submission" date="2016-09" db="EMBL/GenBank/DDBJ databases">
        <authorList>
            <person name="Hebert L."/>
            <person name="Moumen B."/>
        </authorList>
    </citation>
    <scope>NUCLEOTIDE SEQUENCE [LARGE SCALE GENOMIC DNA]</scope>
    <source>
        <strain evidence="7">OVI</strain>
    </source>
</reference>
<feature type="region of interest" description="Disordered" evidence="5">
    <location>
        <begin position="597"/>
        <end position="633"/>
    </location>
</feature>
<protein>
    <submittedName>
        <fullName evidence="7">Protein kinase, putative</fullName>
        <ecNumber evidence="7">2.7.1.-</ecNumber>
    </submittedName>
</protein>
<dbReference type="GO" id="GO:0004672">
    <property type="term" value="F:protein kinase activity"/>
    <property type="evidence" value="ECO:0007669"/>
    <property type="project" value="InterPro"/>
</dbReference>
<keyword evidence="3 4" id="KW-0067">ATP-binding</keyword>
<name>A0A1G4I757_TRYEQ</name>
<dbReference type="PROSITE" id="PS00108">
    <property type="entry name" value="PROTEIN_KINASE_ST"/>
    <property type="match status" value="1"/>
</dbReference>
<dbReference type="SMART" id="SM00220">
    <property type="entry name" value="S_TKc"/>
    <property type="match status" value="1"/>
</dbReference>
<evidence type="ECO:0000256" key="2">
    <source>
        <dbReference type="ARBA" id="ARBA00022741"/>
    </source>
</evidence>
<dbReference type="CDD" id="cd06627">
    <property type="entry name" value="STKc_Cdc7_like"/>
    <property type="match status" value="1"/>
</dbReference>
<evidence type="ECO:0000256" key="1">
    <source>
        <dbReference type="ARBA" id="ARBA00008874"/>
    </source>
</evidence>
<keyword evidence="7" id="KW-0808">Transferase</keyword>
<dbReference type="InterPro" id="IPR008271">
    <property type="entry name" value="Ser/Thr_kinase_AS"/>
</dbReference>
<evidence type="ECO:0000313" key="8">
    <source>
        <dbReference type="Proteomes" id="UP000195570"/>
    </source>
</evidence>
<dbReference type="GO" id="GO:0005524">
    <property type="term" value="F:ATP binding"/>
    <property type="evidence" value="ECO:0007669"/>
    <property type="project" value="UniProtKB-UniRule"/>
</dbReference>
<dbReference type="VEuPathDB" id="TriTrypDB:TEOVI_000831000"/>
<dbReference type="InterPro" id="IPR017441">
    <property type="entry name" value="Protein_kinase_ATP_BS"/>
</dbReference>
<dbReference type="EMBL" id="CZPT02000780">
    <property type="protein sequence ID" value="SCU67612.1"/>
    <property type="molecule type" value="Genomic_DNA"/>
</dbReference>
<keyword evidence="2 4" id="KW-0547">Nucleotide-binding</keyword>
<sequence length="873" mass="93875">MRANDIVKGRYSTYQLQDLIGKGGNAVVYSAVDRNTGLMVAVKKMEVHDDAAMATCRNEVAILSHLKHPYVIRYIDHAHSGKSFLIVTEFALERSLLQRLKRHGRCGELEVARFMFQITSALAYLHKEKIVHRDIKCANVLLGAAEVVKLSDFGLAVNLGAVHGDTNDEEDGLLSSSAVCDGDGKSVAEEGIVGSVYWMAPEAVRGEPPAESCDIWSLGCLCIELLTGNPPFFDRKPANALYCISETDETPIPTMDVSEECRNFLTQCLDRDASKRPTAAALLKHGWFGGFLAENIVKTLADTQVDGTTSDQVASNSEAIKSWVENNLFNERAEQREEWLRSGCLKRVVAVLPKVTPKVSFHIIRTFVFAAQRCRTESSCFLTRLGEADLWDSAQLGVLGKAESLGALFVCCCERQDPRVLQYAPTHPGALWFLLQCAEVDVAIMCIDALRALLVGTAGEEEENRASFSSRPEVASTNVENITFRRYVSQNRFVSDHAVYAVQRIIEDICYDAFRGDKDPAVGWQNIDKLFEILLQVYRKAGDESIILGPSVSGARQDDPQDSPKGGTGGSVAATATAAVAVSTSIVGGGGGAASAMGDPAGSAATATTSAPSSGEAGRKPINPHIHSPCSPNAGGVNTSSVVVGIASACGKGGKPAEELWLLALQEASRKLCPNAIELLMQYVHLAARNDLKSLNIGGKAIAGTFLVVASNASVDTATRITVLKCLPALQCASPKAANFMRDVRCSVPLLVHTAKNIPVPAEARDDEVLKVLFALCEDNRVAAAFASYGAFIAIAIDRATLACERQRWAEVTLAVRFVELLLAHATDTSCILESHALLRLLLKLSDGDKFPSIVTSVAQRLLNSLQAQTNVG</sequence>
<dbReference type="EC" id="2.7.1.-" evidence="7"/>
<feature type="compositionally biased region" description="Low complexity" evidence="5">
    <location>
        <begin position="597"/>
        <end position="616"/>
    </location>
</feature>
<proteinExistence type="inferred from homology"/>
<evidence type="ECO:0000256" key="4">
    <source>
        <dbReference type="PROSITE-ProRule" id="PRU10141"/>
    </source>
</evidence>